<dbReference type="KEGG" id="nnu:104589000"/>
<dbReference type="PANTHER" id="PTHR44137:SF13">
    <property type="entry name" value="CHAPERONE DNAJ-DOMAIN SUPERFAMILY PROTEIN"/>
    <property type="match status" value="1"/>
</dbReference>
<keyword evidence="1" id="KW-1185">Reference proteome</keyword>
<name>A0A1U7Z3Z1_NELNU</name>
<dbReference type="eggNOG" id="KOG0714">
    <property type="taxonomic scope" value="Eukaryota"/>
</dbReference>
<dbReference type="CDD" id="cd06257">
    <property type="entry name" value="DnaJ"/>
    <property type="match status" value="1"/>
</dbReference>
<dbReference type="RefSeq" id="XP_010245462.1">
    <property type="nucleotide sequence ID" value="XM_010247160.2"/>
</dbReference>
<dbReference type="Pfam" id="PF00226">
    <property type="entry name" value="DnaJ"/>
    <property type="match status" value="1"/>
</dbReference>
<evidence type="ECO:0000313" key="1">
    <source>
        <dbReference type="Proteomes" id="UP000189703"/>
    </source>
</evidence>
<dbReference type="InterPro" id="IPR001623">
    <property type="entry name" value="DnaJ_domain"/>
</dbReference>
<gene>
    <name evidence="2" type="primary">LOC104589000</name>
</gene>
<dbReference type="Proteomes" id="UP000189703">
    <property type="component" value="Unplaced"/>
</dbReference>
<dbReference type="OMA" id="SCIHINR"/>
<dbReference type="AlphaFoldDB" id="A0A1U7Z3Z1"/>
<proteinExistence type="predicted"/>
<protein>
    <submittedName>
        <fullName evidence="2">Pre-mRNA-splicing factor cwf23</fullName>
    </submittedName>
</protein>
<dbReference type="SUPFAM" id="SSF46565">
    <property type="entry name" value="Chaperone J-domain"/>
    <property type="match status" value="1"/>
</dbReference>
<accession>A0A1U7Z3Z1</accession>
<dbReference type="FunCoup" id="A0A1U7Z3Z1">
    <property type="interactions" value="17"/>
</dbReference>
<dbReference type="GeneID" id="104589000"/>
<evidence type="ECO:0000313" key="2">
    <source>
        <dbReference type="RefSeq" id="XP_010245462.1"/>
    </source>
</evidence>
<sequence>MVIVKEDLDFKSRLVTEICFISTHSNGCNHRRLRYIDWYRLLQVEEDADIDVIRKQYRNLALQLHPDKNKHPKAEVAFKLVLEAYTCLSDAAKRKAFDAQRWKNFCPECNQSLHRACNVPGRSDTEKPRRLDPRCWSRSKSNNKILQGLKEVRDRFKEEAKVIENCLRAYESSKKESPLFDPSERLFQDYPHRRTRIYYNKHEVFGYMQPENLRKHDHRTTKCKPQGNSWRYEGRNEKCESPIYEIRSERRML</sequence>
<dbReference type="PRINTS" id="PR00625">
    <property type="entry name" value="JDOMAIN"/>
</dbReference>
<organism evidence="1 2">
    <name type="scientific">Nelumbo nucifera</name>
    <name type="common">Sacred lotus</name>
    <dbReference type="NCBI Taxonomy" id="4432"/>
    <lineage>
        <taxon>Eukaryota</taxon>
        <taxon>Viridiplantae</taxon>
        <taxon>Streptophyta</taxon>
        <taxon>Embryophyta</taxon>
        <taxon>Tracheophyta</taxon>
        <taxon>Spermatophyta</taxon>
        <taxon>Magnoliopsida</taxon>
        <taxon>Proteales</taxon>
        <taxon>Nelumbonaceae</taxon>
        <taxon>Nelumbo</taxon>
    </lineage>
</organism>
<dbReference type="OrthoDB" id="10250354at2759"/>
<reference evidence="2" key="1">
    <citation type="submission" date="2025-08" db="UniProtKB">
        <authorList>
            <consortium name="RefSeq"/>
        </authorList>
    </citation>
    <scope>IDENTIFICATION</scope>
</reference>
<dbReference type="PROSITE" id="PS50076">
    <property type="entry name" value="DNAJ_2"/>
    <property type="match status" value="1"/>
</dbReference>
<dbReference type="STRING" id="4432.A0A1U7Z3Z1"/>
<dbReference type="PANTHER" id="PTHR44137">
    <property type="entry name" value="BNAC03G44070D PROTEIN"/>
    <property type="match status" value="1"/>
</dbReference>
<dbReference type="Gene3D" id="1.10.287.110">
    <property type="entry name" value="DnaJ domain"/>
    <property type="match status" value="1"/>
</dbReference>
<dbReference type="SMART" id="SM00271">
    <property type="entry name" value="DnaJ"/>
    <property type="match status" value="1"/>
</dbReference>
<dbReference type="InterPro" id="IPR036869">
    <property type="entry name" value="J_dom_sf"/>
</dbReference>